<organism evidence="3 4">
    <name type="scientific">Mycolicibacterium canariasense</name>
    <name type="common">Mycobacterium canariasense</name>
    <dbReference type="NCBI Taxonomy" id="228230"/>
    <lineage>
        <taxon>Bacteria</taxon>
        <taxon>Bacillati</taxon>
        <taxon>Actinomycetota</taxon>
        <taxon>Actinomycetes</taxon>
        <taxon>Mycobacteriales</taxon>
        <taxon>Mycobacteriaceae</taxon>
        <taxon>Mycolicibacterium</taxon>
    </lineage>
</organism>
<dbReference type="EMBL" id="BCSY01000114">
    <property type="protein sequence ID" value="GAS98926.1"/>
    <property type="molecule type" value="Genomic_DNA"/>
</dbReference>
<feature type="compositionally biased region" description="Basic and acidic residues" evidence="1">
    <location>
        <begin position="62"/>
        <end position="72"/>
    </location>
</feature>
<reference evidence="4" key="2">
    <citation type="submission" date="2016-02" db="EMBL/GenBank/DDBJ databases">
        <title>Draft genome sequence of five rapidly growing Mycobacterium species.</title>
        <authorList>
            <person name="Katahira K."/>
            <person name="Gotou Y."/>
            <person name="Iida K."/>
            <person name="Ogura Y."/>
            <person name="Hayashi T."/>
        </authorList>
    </citation>
    <scope>NUCLEOTIDE SEQUENCE [LARGE SCALE GENOMIC DNA]</scope>
    <source>
        <strain evidence="4">JCM15298</strain>
    </source>
</reference>
<feature type="region of interest" description="Disordered" evidence="1">
    <location>
        <begin position="35"/>
        <end position="72"/>
    </location>
</feature>
<name>A0A100WIW9_MYCCR</name>
<dbReference type="Proteomes" id="UP000069443">
    <property type="component" value="Unassembled WGS sequence"/>
</dbReference>
<protein>
    <submittedName>
        <fullName evidence="3">RING finger membrane protein</fullName>
    </submittedName>
</protein>
<dbReference type="AlphaFoldDB" id="A0A100WIW9"/>
<evidence type="ECO:0000256" key="1">
    <source>
        <dbReference type="SAM" id="MobiDB-lite"/>
    </source>
</evidence>
<sequence>MPGQTAAGGHVCNCAYGPADPRCCIARARRRELEEAHRLGREGKPLPPQGAPLSAPNWATETADRPPRMEER</sequence>
<proteinExistence type="predicted"/>
<dbReference type="EMBL" id="BCSY01000110">
    <property type="protein sequence ID" value="GAS98792.1"/>
    <property type="molecule type" value="Genomic_DNA"/>
</dbReference>
<keyword evidence="4" id="KW-1185">Reference proteome</keyword>
<evidence type="ECO:0000313" key="2">
    <source>
        <dbReference type="EMBL" id="GAS98792.1"/>
    </source>
</evidence>
<reference evidence="4" key="1">
    <citation type="journal article" date="2016" name="Genome Announc.">
        <title>Draft Genome Sequences of Five Rapidly Growing Mycobacterium Species, M. thermoresistibile, M. fortuitum subsp. acetamidolyticum, M. canariasense, M. brisbanense, and M. novocastrense.</title>
        <authorList>
            <person name="Katahira K."/>
            <person name="Ogura Y."/>
            <person name="Gotoh Y."/>
            <person name="Hayashi T."/>
        </authorList>
    </citation>
    <scope>NUCLEOTIDE SEQUENCE [LARGE SCALE GENOMIC DNA]</scope>
    <source>
        <strain evidence="4">JCM15298</strain>
    </source>
</reference>
<gene>
    <name evidence="2" type="ORF">RMCC_5757</name>
    <name evidence="3" type="ORF">RMCC_5891</name>
</gene>
<feature type="compositionally biased region" description="Basic and acidic residues" evidence="1">
    <location>
        <begin position="35"/>
        <end position="44"/>
    </location>
</feature>
<comment type="caution">
    <text evidence="3">The sequence shown here is derived from an EMBL/GenBank/DDBJ whole genome shotgun (WGS) entry which is preliminary data.</text>
</comment>
<evidence type="ECO:0000313" key="3">
    <source>
        <dbReference type="EMBL" id="GAS98926.1"/>
    </source>
</evidence>
<accession>A0A100WIW9</accession>
<evidence type="ECO:0000313" key="4">
    <source>
        <dbReference type="Proteomes" id="UP000069443"/>
    </source>
</evidence>
<dbReference type="RefSeq" id="WP_131805415.1">
    <property type="nucleotide sequence ID" value="NZ_BCSY01000110.1"/>
</dbReference>